<protein>
    <submittedName>
        <fullName evidence="2">GNAT family N-acetyltransferase</fullName>
        <ecNumber evidence="2">2.3.1.-</ecNumber>
    </submittedName>
</protein>
<reference evidence="2 3" key="1">
    <citation type="journal article" date="2013" name="Int. J. Syst. Evol. Microbiol.">
        <title>Marinoscillum luteum sp. nov., isolated from marine sediment.</title>
        <authorList>
            <person name="Cha I.T."/>
            <person name="Park S.J."/>
            <person name="Kim S.J."/>
            <person name="Kim J.G."/>
            <person name="Jung M.Y."/>
            <person name="Shin K.S."/>
            <person name="Kwon K.K."/>
            <person name="Yang S.H."/>
            <person name="Seo Y.S."/>
            <person name="Rhee S.K."/>
        </authorList>
    </citation>
    <scope>NUCLEOTIDE SEQUENCE [LARGE SCALE GENOMIC DNA]</scope>
    <source>
        <strain evidence="2 3">KCTC 23939</strain>
    </source>
</reference>
<accession>A0ABW7NB19</accession>
<keyword evidence="3" id="KW-1185">Reference proteome</keyword>
<proteinExistence type="predicted"/>
<dbReference type="GO" id="GO:0016746">
    <property type="term" value="F:acyltransferase activity"/>
    <property type="evidence" value="ECO:0007669"/>
    <property type="project" value="UniProtKB-KW"/>
</dbReference>
<dbReference type="PROSITE" id="PS51186">
    <property type="entry name" value="GNAT"/>
    <property type="match status" value="1"/>
</dbReference>
<dbReference type="Pfam" id="PF00583">
    <property type="entry name" value="Acetyltransf_1"/>
    <property type="match status" value="1"/>
</dbReference>
<comment type="caution">
    <text evidence="2">The sequence shown here is derived from an EMBL/GenBank/DDBJ whole genome shotgun (WGS) entry which is preliminary data.</text>
</comment>
<name>A0ABW7NB19_9BACT</name>
<dbReference type="SUPFAM" id="SSF55729">
    <property type="entry name" value="Acyl-CoA N-acyltransferases (Nat)"/>
    <property type="match status" value="1"/>
</dbReference>
<dbReference type="InterPro" id="IPR016181">
    <property type="entry name" value="Acyl_CoA_acyltransferase"/>
</dbReference>
<dbReference type="InterPro" id="IPR000182">
    <property type="entry name" value="GNAT_dom"/>
</dbReference>
<evidence type="ECO:0000313" key="3">
    <source>
        <dbReference type="Proteomes" id="UP001610063"/>
    </source>
</evidence>
<organism evidence="2 3">
    <name type="scientific">Marinoscillum luteum</name>
    <dbReference type="NCBI Taxonomy" id="861051"/>
    <lineage>
        <taxon>Bacteria</taxon>
        <taxon>Pseudomonadati</taxon>
        <taxon>Bacteroidota</taxon>
        <taxon>Cytophagia</taxon>
        <taxon>Cytophagales</taxon>
        <taxon>Reichenbachiellaceae</taxon>
        <taxon>Marinoscillum</taxon>
    </lineage>
</organism>
<keyword evidence="2" id="KW-0808">Transferase</keyword>
<dbReference type="RefSeq" id="WP_159583444.1">
    <property type="nucleotide sequence ID" value="NZ_JBIPKE010000019.1"/>
</dbReference>
<dbReference type="EC" id="2.3.1.-" evidence="2"/>
<feature type="domain" description="N-acetyltransferase" evidence="1">
    <location>
        <begin position="3"/>
        <end position="136"/>
    </location>
</feature>
<sequence length="152" mass="17653">MNLEIGKLGHTEKAPMDLLFKADPSIEMIEKYLYSGECYLAKMNDEVVGVFVLMPNNPQEMELKNISIVDQYQGQGIGKEIIKYVMRISKMEGYEYLVVKTADTSADTIKYYEKMKFEHYFVAKGHFLKYYNQPIIENGNQAIDQVAMRRKL</sequence>
<dbReference type="EMBL" id="JBIPKE010000019">
    <property type="protein sequence ID" value="MFH6984820.1"/>
    <property type="molecule type" value="Genomic_DNA"/>
</dbReference>
<dbReference type="Gene3D" id="3.40.630.30">
    <property type="match status" value="1"/>
</dbReference>
<dbReference type="CDD" id="cd04301">
    <property type="entry name" value="NAT_SF"/>
    <property type="match status" value="1"/>
</dbReference>
<keyword evidence="2" id="KW-0012">Acyltransferase</keyword>
<evidence type="ECO:0000313" key="2">
    <source>
        <dbReference type="EMBL" id="MFH6984820.1"/>
    </source>
</evidence>
<gene>
    <name evidence="2" type="ORF">ACHKAR_15295</name>
</gene>
<dbReference type="Proteomes" id="UP001610063">
    <property type="component" value="Unassembled WGS sequence"/>
</dbReference>
<evidence type="ECO:0000259" key="1">
    <source>
        <dbReference type="PROSITE" id="PS51186"/>
    </source>
</evidence>